<dbReference type="eggNOG" id="COG2205">
    <property type="taxonomic scope" value="Bacteria"/>
</dbReference>
<dbReference type="STRING" id="1121439.dsat_0706"/>
<dbReference type="PROSITE" id="PS50109">
    <property type="entry name" value="HIS_KIN"/>
    <property type="match status" value="1"/>
</dbReference>
<keyword evidence="4" id="KW-0418">Kinase</keyword>
<dbReference type="GO" id="GO:0004673">
    <property type="term" value="F:protein histidine kinase activity"/>
    <property type="evidence" value="ECO:0007669"/>
    <property type="project" value="UniProtKB-EC"/>
</dbReference>
<dbReference type="AlphaFoldDB" id="S7UEW2"/>
<name>S7UEW2_9BACT</name>
<dbReference type="Pfam" id="PF02518">
    <property type="entry name" value="HATPase_c"/>
    <property type="match status" value="1"/>
</dbReference>
<evidence type="ECO:0000256" key="4">
    <source>
        <dbReference type="ARBA" id="ARBA00022777"/>
    </source>
</evidence>
<evidence type="ECO:0000313" key="7">
    <source>
        <dbReference type="Proteomes" id="UP000014975"/>
    </source>
</evidence>
<comment type="catalytic activity">
    <reaction evidence="1">
        <text>ATP + protein L-histidine = ADP + protein N-phospho-L-histidine.</text>
        <dbReference type="EC" id="2.7.13.3"/>
    </reaction>
</comment>
<evidence type="ECO:0000256" key="3">
    <source>
        <dbReference type="ARBA" id="ARBA00022679"/>
    </source>
</evidence>
<dbReference type="OrthoDB" id="9792686at2"/>
<dbReference type="InterPro" id="IPR003594">
    <property type="entry name" value="HATPase_dom"/>
</dbReference>
<organism evidence="6 7">
    <name type="scientific">Alkalidesulfovibrio alkalitolerans DSM 16529</name>
    <dbReference type="NCBI Taxonomy" id="1121439"/>
    <lineage>
        <taxon>Bacteria</taxon>
        <taxon>Pseudomonadati</taxon>
        <taxon>Thermodesulfobacteriota</taxon>
        <taxon>Desulfovibrionia</taxon>
        <taxon>Desulfovibrionales</taxon>
        <taxon>Desulfovibrionaceae</taxon>
        <taxon>Alkalidesulfovibrio</taxon>
    </lineage>
</organism>
<protein>
    <recommendedName>
        <fullName evidence="2">histidine kinase</fullName>
        <ecNumber evidence="2">2.7.13.3</ecNumber>
    </recommendedName>
</protein>
<dbReference type="GO" id="GO:0000156">
    <property type="term" value="F:phosphorelay response regulator activity"/>
    <property type="evidence" value="ECO:0007669"/>
    <property type="project" value="TreeGrafter"/>
</dbReference>
<evidence type="ECO:0000256" key="1">
    <source>
        <dbReference type="ARBA" id="ARBA00000085"/>
    </source>
</evidence>
<dbReference type="EC" id="2.7.13.3" evidence="2"/>
<evidence type="ECO:0000256" key="2">
    <source>
        <dbReference type="ARBA" id="ARBA00012438"/>
    </source>
</evidence>
<dbReference type="GO" id="GO:0007234">
    <property type="term" value="P:osmosensory signaling via phosphorelay pathway"/>
    <property type="evidence" value="ECO:0007669"/>
    <property type="project" value="TreeGrafter"/>
</dbReference>
<dbReference type="GO" id="GO:0030295">
    <property type="term" value="F:protein kinase activator activity"/>
    <property type="evidence" value="ECO:0007669"/>
    <property type="project" value="TreeGrafter"/>
</dbReference>
<dbReference type="RefSeq" id="WP_020887403.1">
    <property type="nucleotide sequence ID" value="NZ_ATHI01000027.1"/>
</dbReference>
<reference evidence="6 7" key="1">
    <citation type="journal article" date="2013" name="Genome Announc.">
        <title>Draft genome sequences for three mercury-methylating, sulfate-reducing bacteria.</title>
        <authorList>
            <person name="Brown S.D."/>
            <person name="Hurt R.A.Jr."/>
            <person name="Gilmour C.C."/>
            <person name="Elias D.A."/>
        </authorList>
    </citation>
    <scope>NUCLEOTIDE SEQUENCE [LARGE SCALE GENOMIC DNA]</scope>
    <source>
        <strain evidence="6 7">DSM 16529</strain>
    </source>
</reference>
<sequence length="379" mass="41895">MDDTFPTLFAPARRADSTDLLRQYEAFKDYHCTEMVNSLPSLVVVLNATRQIVFANKSLLDLVGATDVKDILGQRPGEVLGCVHAKDTDGGCGTSSFCQECGAVRAILKSLDGVRETQECSMLRTNRGIFEALDLLVTAVPFSLSGENFTVFSVIDISHQNRRRALERIFFHDIMNTAGGLKGLLEMLRDEVPPHLREDVGVLHVSFERMLDEIASQRELMAAESGELVVRSMMLKSTDVLQSLAGVYARHDSGRGKRLGLSPDTDVVWLETDYTLLSRVMGNMVKNALEATDAGGLVELGCTDEGERVAFWVRNAQIMDDSTRLNVFKRSFSTKGTGRGLGTYSMKLLGERYLGGEVSFLSEHGKGTVFTLRLPLRRE</sequence>
<feature type="domain" description="Histidine kinase" evidence="5">
    <location>
        <begin position="169"/>
        <end position="378"/>
    </location>
</feature>
<dbReference type="SUPFAM" id="SSF55874">
    <property type="entry name" value="ATPase domain of HSP90 chaperone/DNA topoisomerase II/histidine kinase"/>
    <property type="match status" value="1"/>
</dbReference>
<evidence type="ECO:0000259" key="5">
    <source>
        <dbReference type="PROSITE" id="PS50109"/>
    </source>
</evidence>
<dbReference type="InterPro" id="IPR050351">
    <property type="entry name" value="BphY/WalK/GraS-like"/>
</dbReference>
<dbReference type="Gene3D" id="3.30.450.20">
    <property type="entry name" value="PAS domain"/>
    <property type="match status" value="1"/>
</dbReference>
<dbReference type="InterPro" id="IPR005467">
    <property type="entry name" value="His_kinase_dom"/>
</dbReference>
<dbReference type="Gene3D" id="3.30.565.10">
    <property type="entry name" value="Histidine kinase-like ATPase, C-terminal domain"/>
    <property type="match status" value="1"/>
</dbReference>
<dbReference type="InterPro" id="IPR036890">
    <property type="entry name" value="HATPase_C_sf"/>
</dbReference>
<comment type="caution">
    <text evidence="6">The sequence shown here is derived from an EMBL/GenBank/DDBJ whole genome shotgun (WGS) entry which is preliminary data.</text>
</comment>
<keyword evidence="6" id="KW-0067">ATP-binding</keyword>
<dbReference type="SMART" id="SM00387">
    <property type="entry name" value="HATPase_c"/>
    <property type="match status" value="1"/>
</dbReference>
<keyword evidence="3" id="KW-0808">Transferase</keyword>
<dbReference type="Proteomes" id="UP000014975">
    <property type="component" value="Unassembled WGS sequence"/>
</dbReference>
<keyword evidence="7" id="KW-1185">Reference proteome</keyword>
<accession>S7UEW2</accession>
<dbReference type="PATRIC" id="fig|1121439.3.peg.2066"/>
<gene>
    <name evidence="6" type="ORF">dsat_0706</name>
</gene>
<dbReference type="EMBL" id="ATHI01000027">
    <property type="protein sequence ID" value="EPR32354.1"/>
    <property type="molecule type" value="Genomic_DNA"/>
</dbReference>
<dbReference type="InterPro" id="IPR004358">
    <property type="entry name" value="Sig_transdc_His_kin-like_C"/>
</dbReference>
<dbReference type="PANTHER" id="PTHR42878">
    <property type="entry name" value="TWO-COMPONENT HISTIDINE KINASE"/>
    <property type="match status" value="1"/>
</dbReference>
<keyword evidence="6" id="KW-0547">Nucleotide-binding</keyword>
<dbReference type="PANTHER" id="PTHR42878:SF14">
    <property type="entry name" value="OSMOLARITY TWO-COMPONENT SYSTEM PROTEIN SSK1"/>
    <property type="match status" value="1"/>
</dbReference>
<dbReference type="GO" id="GO:0005524">
    <property type="term" value="F:ATP binding"/>
    <property type="evidence" value="ECO:0007669"/>
    <property type="project" value="UniProtKB-KW"/>
</dbReference>
<dbReference type="PRINTS" id="PR00344">
    <property type="entry name" value="BCTRLSENSOR"/>
</dbReference>
<proteinExistence type="predicted"/>
<evidence type="ECO:0000313" key="6">
    <source>
        <dbReference type="EMBL" id="EPR32354.1"/>
    </source>
</evidence>